<protein>
    <submittedName>
        <fullName evidence="5">Amino acid adenylation domain-containing protein</fullName>
    </submittedName>
</protein>
<evidence type="ECO:0000259" key="4">
    <source>
        <dbReference type="PROSITE" id="PS50075"/>
    </source>
</evidence>
<dbReference type="InterPro" id="IPR006162">
    <property type="entry name" value="Ppantetheine_attach_site"/>
</dbReference>
<comment type="cofactor">
    <cofactor evidence="1">
        <name>pantetheine 4'-phosphate</name>
        <dbReference type="ChEBI" id="CHEBI:47942"/>
    </cofactor>
</comment>
<dbReference type="SMART" id="SM00823">
    <property type="entry name" value="PKS_PP"/>
    <property type="match status" value="4"/>
</dbReference>
<dbReference type="Gene3D" id="1.10.1200.10">
    <property type="entry name" value="ACP-like"/>
    <property type="match status" value="4"/>
</dbReference>
<dbReference type="CDD" id="cd05930">
    <property type="entry name" value="A_NRPS"/>
    <property type="match status" value="2"/>
</dbReference>
<dbReference type="Gene3D" id="3.40.50.980">
    <property type="match status" value="4"/>
</dbReference>
<evidence type="ECO:0000256" key="3">
    <source>
        <dbReference type="ARBA" id="ARBA00022553"/>
    </source>
</evidence>
<dbReference type="Gene3D" id="3.30.559.10">
    <property type="entry name" value="Chloramphenicol acetyltransferase-like domain"/>
    <property type="match status" value="7"/>
</dbReference>
<dbReference type="SUPFAM" id="SSF56801">
    <property type="entry name" value="Acetyl-CoA synthetase-like"/>
    <property type="match status" value="4"/>
</dbReference>
<keyword evidence="6" id="KW-1185">Reference proteome</keyword>
<dbReference type="Gene3D" id="3.30.300.30">
    <property type="match status" value="4"/>
</dbReference>
<dbReference type="Proteomes" id="UP001595859">
    <property type="component" value="Unassembled WGS sequence"/>
</dbReference>
<dbReference type="SUPFAM" id="SSF52777">
    <property type="entry name" value="CoA-dependent acyltransferases"/>
    <property type="match status" value="14"/>
</dbReference>
<dbReference type="PROSITE" id="PS00012">
    <property type="entry name" value="PHOSPHOPANTETHEINE"/>
    <property type="match status" value="4"/>
</dbReference>
<evidence type="ECO:0000313" key="6">
    <source>
        <dbReference type="Proteomes" id="UP001595859"/>
    </source>
</evidence>
<dbReference type="InterPro" id="IPR042099">
    <property type="entry name" value="ANL_N_sf"/>
</dbReference>
<reference evidence="6" key="1">
    <citation type="journal article" date="2019" name="Int. J. Syst. Evol. Microbiol.">
        <title>The Global Catalogue of Microorganisms (GCM) 10K type strain sequencing project: providing services to taxonomists for standard genome sequencing and annotation.</title>
        <authorList>
            <consortium name="The Broad Institute Genomics Platform"/>
            <consortium name="The Broad Institute Genome Sequencing Center for Infectious Disease"/>
            <person name="Wu L."/>
            <person name="Ma J."/>
        </authorList>
    </citation>
    <scope>NUCLEOTIDE SEQUENCE [LARGE SCALE GENOMIC DNA]</scope>
    <source>
        <strain evidence="6">ZS-22-S1</strain>
    </source>
</reference>
<name>A0ABV9RZM0_9PSEU</name>
<dbReference type="Pfam" id="PF13193">
    <property type="entry name" value="AMP-binding_C"/>
    <property type="match status" value="3"/>
</dbReference>
<dbReference type="PANTHER" id="PTHR45527:SF1">
    <property type="entry name" value="FATTY ACID SYNTHASE"/>
    <property type="match status" value="1"/>
</dbReference>
<dbReference type="InterPro" id="IPR010071">
    <property type="entry name" value="AA_adenyl_dom"/>
</dbReference>
<dbReference type="NCBIfam" id="TIGR01733">
    <property type="entry name" value="AA-adenyl-dom"/>
    <property type="match status" value="4"/>
</dbReference>
<dbReference type="Gene3D" id="2.30.38.10">
    <property type="entry name" value="Luciferase, Domain 3"/>
    <property type="match status" value="2"/>
</dbReference>
<dbReference type="PROSITE" id="PS00455">
    <property type="entry name" value="AMP_BINDING"/>
    <property type="match status" value="4"/>
</dbReference>
<feature type="domain" description="Carrier" evidence="4">
    <location>
        <begin position="2260"/>
        <end position="2334"/>
    </location>
</feature>
<proteinExistence type="predicted"/>
<dbReference type="Pfam" id="PF00501">
    <property type="entry name" value="AMP-binding"/>
    <property type="match status" value="4"/>
</dbReference>
<dbReference type="InterPro" id="IPR020845">
    <property type="entry name" value="AMP-binding_CS"/>
</dbReference>
<keyword evidence="3" id="KW-0597">Phosphoprotein</keyword>
<evidence type="ECO:0000256" key="1">
    <source>
        <dbReference type="ARBA" id="ARBA00001957"/>
    </source>
</evidence>
<evidence type="ECO:0000313" key="5">
    <source>
        <dbReference type="EMBL" id="MFC4853765.1"/>
    </source>
</evidence>
<gene>
    <name evidence="5" type="ORF">ACFPCV_09610</name>
</gene>
<dbReference type="Gene3D" id="3.30.559.30">
    <property type="entry name" value="Nonribosomal peptide synthetase, condensation domain"/>
    <property type="match status" value="7"/>
</dbReference>
<dbReference type="PROSITE" id="PS50075">
    <property type="entry name" value="CARRIER"/>
    <property type="match status" value="4"/>
</dbReference>
<dbReference type="InterPro" id="IPR009081">
    <property type="entry name" value="PP-bd_ACP"/>
</dbReference>
<dbReference type="RefSeq" id="WP_378055695.1">
    <property type="nucleotide sequence ID" value="NZ_JBHSIS010000003.1"/>
</dbReference>
<dbReference type="NCBIfam" id="NF003417">
    <property type="entry name" value="PRK04813.1"/>
    <property type="match status" value="4"/>
</dbReference>
<keyword evidence="2" id="KW-0596">Phosphopantetheine</keyword>
<dbReference type="InterPro" id="IPR045851">
    <property type="entry name" value="AMP-bd_C_sf"/>
</dbReference>
<dbReference type="InterPro" id="IPR023213">
    <property type="entry name" value="CAT-like_dom_sf"/>
</dbReference>
<dbReference type="Gene3D" id="3.40.50.12780">
    <property type="entry name" value="N-terminal domain of ligase-like"/>
    <property type="match status" value="2"/>
</dbReference>
<dbReference type="InterPro" id="IPR036736">
    <property type="entry name" value="ACP-like_sf"/>
</dbReference>
<sequence>MGTGLPLTGAQAGVWYAQQAEPEGSDFNVAFIVDLRGAPDVPRLVTAVEETLAEAEALHVRFSTADGVPGQTVVPGPVSVPVLDFRSEDEARDWLLADRARPMDLATGPLFLNALLRFAGDRLWWYQRYHHTVVDGFTAALLVRRVAARYNGTEPGAVDWSLSRLLDDEAAYRDSAAYEADRAYWLTRFADAPEPVRLLDRPTAPTERVVRREFVVDGAPLRAAAAREHTKPSRLLVAAVFGYTHRITGERDLVLGMPVAGRSAWDVPGMTSNIMPVRLAVDPHAPVSALLGSIAAEVAGTVRHGRFRAEELARELGREGGVNGLAGPTINVVGFMRDIEFGELAPDFHIVWPGPVHDLAVNVVEQTGGDTFLLSVEGDAAVCGDAELATHERGLLAVLDALVSTPDAPLRSVELSPPLLDFGTDPRDADEVTWPGAFERQVAANPAAVAVVCEGVTLTYGELNAAANRLARLLIARGVGREDVVGVALPRSADLVVALLAVMKTGAAYLPLDTDHPADRLAYMLADSSARLVVTTSGTELPPCERLAIDAAGLPACDPSDVDVEIPLDGAAYVIYTSGSTGRPKGVVVSHDGIGSLIATAVDRIGVSAASRVAQFASVGFDVTVWDLCMSLGTGARVVVVPEHRRVAGPELTGYLVEHGVTHMILPPSLVAALPPECVLPEGAVLVVGTEAVPAELVARWSPTLRVVVAYGLTEATVNSTLWLAEPGWHGPVPIGGPDPNTRLYVLDPTLRPVGVGVTGELYVGGRGLARGYLGRHGMTASRFVADPFGEPGDRMYRTGDRVRWTAAGNLEFLGRADNQVKVRGHRVEPGEVESVLLRQPGVAQAAVLLRHDQRKAPRLVAYLSGADIDVSAVADELPDHLVPSVYLTVDGTLPLTPNGKLDTKALPEPDWAGLTGSAAPATDTERTLAAVFADVLALPEVGVRDSFFELGGDSIVAIQLVSRARAAGLALTPRDVFRHRTVEALAAIATPTTTRPTRVTDVGTGAVPMTPAIRWLSQVDGYQAAVLPLPSTVDATAVVRRLLDHHDLLRARLTDDGTLDVPPSGPVEVTVADADVDTEERRAAARLAPRDGRMVCAVRFPDRLLLVLHHLVVDEVSSRIIAEDVARLAAGDDPVPVGTSFRRWASALSTVDRTAELPFWEQQLAGPDPLLGTRPLDATDTAATVRTHTITLPPHVTAPLLSRVPAAFHGSADDVLLTGLAVAVGRWRDAGSAVLVELTGHGREEQVADGVDLSRTVGCFTTTFPVRVDPGTGDLPTAVKLVKEQLRAVPDNGIGHGLLGLPAGRPQIRFRYLDRGDAPPMPFPPALSIDAYPDGDSFTATLSWPDGVLSEDEVSALGQLWAQTLTRLSVLDGGGHTPSDFPLVALTQSEVDELGAAEDVLGVSPLQAGLYFHERFESAETDVYVVQQTAELHEPVAPEAMRLAAQEVLDRHAPLRASFHQLADGRLLQVIRDGVAVPWRESDGEPRAVAEAERSVRFDLATAPMLRVALVRGKWLVLTMHHIATDGWSAPILVRELLARYRGERLRPVPPFRGYHEWLSTQDSEASLAVWRSALSGAEPTILANTAAPARPARLELELPQDTLSARARELGVTLGTWVQTAWAVVLGRLTNREDVVFGTTVSGRPPDVPGIESMIGLFANTLPMRVRWRPDEPLAAVARRTQTEQSELSGHHHAGLSELQRGTGTLFDTLLVFENVPLDPLPDLASWEHFGEGHYPLAVIVVPGERLLVRLEYDAARVPNAAEIGAQLRTALQADPARPVAALSLVDDEPLTGPALPVEDGTITDAFTRHAAATPDATAVIAGGHRLTYAELDTWSSQVASGLAEGSVVAVEIARSVEQVVGLLGVLKAGAVHLPVDPEYPERRRRFFREDSGASTVLTAADVRAARTREITATRPGPGPAYLIYTSGSTGRPKGVLVTHAALVNQLTWLRATFPLDGQDRMLHQISPSFDPSLVTVLWPLTSGATVVVADDHRDAEALVATIREHRVTTLMSVSPMLAALLASDVDSLRSLRRVFGGGEAMTGELATRWREATGTELYNVYGPTETAVQVTAWPAKETTGPVPIGRPVANTTAYVLDRYLKPATTGELYLAGPQLALGYLHRPATTSARFVANPYRPGERMYRTGDLVRRDGDTLTYLGRADQQVKIRGNRVELGEVEAHLREHGDAAVVVDTDGPGTRLFAYVVTADPAAVHTALRRALPPAMVPDEVIALDVLPRAANGKLDRDKLPRRTRTTRRADTNAEQTLCDIFATVLKLDRVGPDEDFFTLGGDSILSITVSSHARKAGLDLSPKDVFERRTPAALATVTTPARSTPDTEGVGTVPLLPVVHHLRERRGPIDRFTLSMAVRTPEGATEEQLTRTLQAVVDHHDGLRQKLTRHAPDLWSLETLPSVTVRLTRDPDEIDLDPESGRMLRFVWQEDDNRLLIVAHHLVVDGVSWRILFEDLAAAWEGRPLDPVAASLRGFARHVAEQAHEPHRLAELSHWTATLAPGAELKPGARPGRVRDLSTHVVDLPAPDGIGTDLLLAALRTAVTRWRGDGDLLVDVERHGREGDLDLSRTVGWFTSIQPVRLPAAATPAEQRRLVRAALAKAQDNGLGYGILRYLNPQSAPLLAELPPAQVLFNYFGRFPAARTEDWLPVPDAPTLLPDPDMGMSHVLELNAVCAETPEGPRLRATWSWTHDLTEDDVHTIAAHWTEALTARSEEVWPMSPLQEGLYFHATYDTADLDVYTAQSALDLDRRIDLDRLRAACRTLLARNASLRAGFTGDGQVIAVAPEMPITVYGVATREEAAELMAADRAVRFDLTRPPLCRMQVFRFPDGTDRLVTMHHLILWDGWSQSRFTEQLLSLYERGGDDRGLPRPGSYRDYLDWLARQDKDAAKRAWRDALAGLAEPTLVGRAEEAMRPAIPRRHQTEVDGARLLAAAREAGVTLNALLNAAWALVLAAATGRDDVVFGTTVAGRPTEVPDVESTLGLFLNTVPVRVALDPHETVARLVRRIQDQRTALMPHEYLGLGELQQESGHSRLFDTLYVLQNFVDADAFAALSDRFGVTPAGGVDATHYPLTLVVTPGERLLVKLEYRPDVFDDDAARTYLDRFTTLLDRLAGEPHAPVGRLDLLLPDEHGTLAAEWSGNEHPVPDDTIADLLAQRAALVPAEPALVFGERTLTYAELDGRVNQLARHLLARGAMPETVVALALPRSIEMVVALFAVLRTGAAYLPLDLDHPVDRLRLMVEDTGPVCLLSMSTVDPALSGGAVLLDDPEIRAELDTTPDHEIGDAERPLFAHGLPGRLEHPAYVIYTSGSTGKPKGVVTPYRGLTNMQLNHRAEIFDPTVAGAGRRLRIAHTVSFAFDMSWEELLWLVEGHEVHVCDEELRRDAAALVAYCERHRIDVVNVTPTYAQLLFEEGLLDGHVPPLVLLGGEAVSDAVWTRLRDTDGTYGYNLYGPTEYTINTLGASTSDSPTPVVGKPIWNTRGYVLDARLAPVPPGTPGELYIAGIGLARGYHARSGLTAERFVADPFGAPGDRMYRTGDLVRRRPDGNLDFLGRTDDQVKIRGYRVELGEIEAALNDHPEVTQAAVVAVDHGATKRLLAYVVGRADLRDHLKRLLPDYMVPAAITAVDHLPLTVNGKLDVKALPAPDLPATAHRAPTTPAEVALCALFADVLGVPSVGVGDSFFELGGHSLLATRLVSRARSALDVDLSIRDLFEAPTVAELAARIAGASGASRPPLRPVERPDELPLSHAQQRLWVIQQLEGTSAAYNFPLVFRLRGPLDLGAWTAAFGDVVARHEALRTVFGEREGQPFQRVLDQATPPVEVVEYTADTVQDAVDRPFDLATELPLRVTIARVSDVEHVIVVLLHHITTDEWSDRPFLRDLTTAYEARRHGRAPDWAPLPVQYADYTLWQRDLLDDVADDQLGYWQRTLDGAPQELELPADRPRPARPTFRGAEEVLTVPAATAAALRELSARTGASMFMLLHAAVAALLHRMGAGQDIPLGAPIAGRVDDALEDLVGFFVNTLVLRTPVTGATTFAELVDQVRDTDLAAFSHADVPFEAVVERVNPARSVARNPLFQVMVGYHTGTDWLDLPDLVVEPVPFRMTTAKFDLVFGFAEHGGTGRLDCHLEYATDLFDAETVALLGERLTALLAAVTTDPAARLDSVDLLTDAERRQVVEGFNATDRVVPELTMPELFARCVAEKPDADAVVDESVTWTYAQLDTRSNQLARLLLARGVGQGDVVALAVPRSAEMVAAVLAVVKLGAAYLPLDLSHPADRLAYMLDDAAARLVLATESVSGKVPESEVILLDAPDVVPADGSPLATVPFGSDTTAYVIYTSGSTGRPKGVLVPHDGIASLAATAIDRMGLRTDSRVLQYASVGFDVAVFELTMAVCVGGTLVIAPDEVRTAGRELTDFLAAQRITHLILPPSLVSALPEGCELPAGATILVGTETVPPDLIARFAGRLNVLAAYGLTEATVNSTLWPAAPDWPGAVPIGVPDPNTRVYVLDETLRPVPPGVVGELYVTGRGLALGYLNRSALTAERFVACPFGPPGTRMYRTGDRARWRRDGNLDFFGRVDDQVKIRGFRIELGEIEAVLSGHDAVRQAAVVADSGRLAGYVVSRAGEEVPDLRAHAARFLPEHMVPSAIVALDGPLPLTPNGKLDRRALPPVDWAALVGDDRPTTAAEERLAAVFADVLDLPAVGVHDNFFALGGHSMAAMRLVGRVRAVFGVDVTIRDVFDAPTVVALAATLGAATAARPALVPRGLSGLTAPVQEQWLDRPGDDHVFTIRWPDRAALSAAVDDVVARHEPLRGPGFRAEWAEHLTLRMSYAAVDEWSVVPLFRDLHTAYTARVRGAAPDWEPLPVTYSDYAAWSAELLASVRDRQSAFWQHRLSGVDWTTKSTDPAADFVALTLSPELHAAIDALANRTGTSMFMVLQAALATLLGGEVPIGTLVAGRGDDQLTNLVGCFFNTVVLRTRALPSFAETLSEIREHNLDALDNQDLPYSELAGTAPSVMLIHHEQATLATTDIEAVPTGTSASDLTFAFYEPPAGQPVHCYLHHRTATHSRAAARSMADTLLTILEEHTR</sequence>
<feature type="domain" description="Carrier" evidence="4">
    <location>
        <begin position="920"/>
        <end position="994"/>
    </location>
</feature>
<dbReference type="Pfam" id="PF00668">
    <property type="entry name" value="Condensation"/>
    <property type="match status" value="7"/>
</dbReference>
<dbReference type="PANTHER" id="PTHR45527">
    <property type="entry name" value="NONRIBOSOMAL PEPTIDE SYNTHETASE"/>
    <property type="match status" value="1"/>
</dbReference>
<dbReference type="Pfam" id="PF00550">
    <property type="entry name" value="PP-binding"/>
    <property type="match status" value="4"/>
</dbReference>
<comment type="caution">
    <text evidence="5">The sequence shown here is derived from an EMBL/GenBank/DDBJ whole genome shotgun (WGS) entry which is preliminary data.</text>
</comment>
<accession>A0ABV9RZM0</accession>
<dbReference type="EMBL" id="JBHSIS010000003">
    <property type="protein sequence ID" value="MFC4853765.1"/>
    <property type="molecule type" value="Genomic_DNA"/>
</dbReference>
<evidence type="ECO:0000256" key="2">
    <source>
        <dbReference type="ARBA" id="ARBA00022450"/>
    </source>
</evidence>
<dbReference type="InterPro" id="IPR001242">
    <property type="entry name" value="Condensation_dom"/>
</dbReference>
<dbReference type="SUPFAM" id="SSF47336">
    <property type="entry name" value="ACP-like"/>
    <property type="match status" value="4"/>
</dbReference>
<organism evidence="5 6">
    <name type="scientific">Actinophytocola glycyrrhizae</name>
    <dbReference type="NCBI Taxonomy" id="2044873"/>
    <lineage>
        <taxon>Bacteria</taxon>
        <taxon>Bacillati</taxon>
        <taxon>Actinomycetota</taxon>
        <taxon>Actinomycetes</taxon>
        <taxon>Pseudonocardiales</taxon>
        <taxon>Pseudonocardiaceae</taxon>
    </lineage>
</organism>
<feature type="domain" description="Carrier" evidence="4">
    <location>
        <begin position="3669"/>
        <end position="3744"/>
    </location>
</feature>
<dbReference type="InterPro" id="IPR000873">
    <property type="entry name" value="AMP-dep_synth/lig_dom"/>
</dbReference>
<dbReference type="InterPro" id="IPR025110">
    <property type="entry name" value="AMP-bd_C"/>
</dbReference>
<dbReference type="InterPro" id="IPR020806">
    <property type="entry name" value="PKS_PP-bd"/>
</dbReference>
<dbReference type="CDD" id="cd19540">
    <property type="entry name" value="LCL_NRPS-like"/>
    <property type="match status" value="1"/>
</dbReference>
<feature type="domain" description="Carrier" evidence="4">
    <location>
        <begin position="4697"/>
        <end position="4772"/>
    </location>
</feature>